<dbReference type="GO" id="GO:0006078">
    <property type="term" value="P:(1-&gt;6)-beta-D-glucan biosynthetic process"/>
    <property type="evidence" value="ECO:0007669"/>
    <property type="project" value="TreeGrafter"/>
</dbReference>
<feature type="domain" description="GH16" evidence="11">
    <location>
        <begin position="104"/>
        <end position="517"/>
    </location>
</feature>
<keyword evidence="5" id="KW-1133">Transmembrane helix</keyword>
<keyword evidence="3" id="KW-0812">Transmembrane</keyword>
<dbReference type="GO" id="GO:0015926">
    <property type="term" value="F:glucosidase activity"/>
    <property type="evidence" value="ECO:0007669"/>
    <property type="project" value="TreeGrafter"/>
</dbReference>
<dbReference type="InterPro" id="IPR013320">
    <property type="entry name" value="ConA-like_dom_sf"/>
</dbReference>
<reference evidence="12" key="1">
    <citation type="submission" date="2021-01" db="EMBL/GenBank/DDBJ databases">
        <authorList>
            <person name="Corre E."/>
            <person name="Pelletier E."/>
            <person name="Niang G."/>
            <person name="Scheremetjew M."/>
            <person name="Finn R."/>
            <person name="Kale V."/>
            <person name="Holt S."/>
            <person name="Cochrane G."/>
            <person name="Meng A."/>
            <person name="Brown T."/>
            <person name="Cohen L."/>
        </authorList>
    </citation>
    <scope>NUCLEOTIDE SEQUENCE</scope>
    <source>
        <strain evidence="12">Isolate 1302-5</strain>
    </source>
</reference>
<evidence type="ECO:0000256" key="6">
    <source>
        <dbReference type="ARBA" id="ARBA00023136"/>
    </source>
</evidence>
<comment type="subcellular location">
    <subcellularLocation>
        <location evidence="1">Membrane</location>
        <topology evidence="1">Single-pass type II membrane protein</topology>
    </subcellularLocation>
</comment>
<dbReference type="EMBL" id="HBKQ01036253">
    <property type="protein sequence ID" value="CAE2257596.1"/>
    <property type="molecule type" value="Transcribed_RNA"/>
</dbReference>
<dbReference type="PROSITE" id="PS51762">
    <property type="entry name" value="GH16_2"/>
    <property type="match status" value="1"/>
</dbReference>
<organism evidence="12">
    <name type="scientific">Odontella aurita</name>
    <dbReference type="NCBI Taxonomy" id="265563"/>
    <lineage>
        <taxon>Eukaryota</taxon>
        <taxon>Sar</taxon>
        <taxon>Stramenopiles</taxon>
        <taxon>Ochrophyta</taxon>
        <taxon>Bacillariophyta</taxon>
        <taxon>Mediophyceae</taxon>
        <taxon>Biddulphiophycidae</taxon>
        <taxon>Eupodiscales</taxon>
        <taxon>Odontellaceae</taxon>
        <taxon>Odontella</taxon>
    </lineage>
</organism>
<evidence type="ECO:0000313" key="12">
    <source>
        <dbReference type="EMBL" id="CAE2257596.1"/>
    </source>
</evidence>
<dbReference type="GO" id="GO:0005886">
    <property type="term" value="C:plasma membrane"/>
    <property type="evidence" value="ECO:0007669"/>
    <property type="project" value="TreeGrafter"/>
</dbReference>
<keyword evidence="10" id="KW-0732">Signal</keyword>
<feature type="compositionally biased region" description="Acidic residues" evidence="9">
    <location>
        <begin position="612"/>
        <end position="630"/>
    </location>
</feature>
<evidence type="ECO:0000256" key="2">
    <source>
        <dbReference type="ARBA" id="ARBA00010962"/>
    </source>
</evidence>
<feature type="signal peptide" evidence="10">
    <location>
        <begin position="1"/>
        <end position="42"/>
    </location>
</feature>
<protein>
    <recommendedName>
        <fullName evidence="11">GH16 domain-containing protein</fullName>
    </recommendedName>
</protein>
<feature type="compositionally biased region" description="Acidic residues" evidence="9">
    <location>
        <begin position="569"/>
        <end position="583"/>
    </location>
</feature>
<feature type="chain" id="PRO_5031447704" description="GH16 domain-containing protein" evidence="10">
    <location>
        <begin position="43"/>
        <end position="630"/>
    </location>
</feature>
<feature type="region of interest" description="Disordered" evidence="9">
    <location>
        <begin position="516"/>
        <end position="596"/>
    </location>
</feature>
<dbReference type="PANTHER" id="PTHR31361">
    <property type="entry name" value="BETA-GLUCAN SYNTHESIS-ASSOCIATED PROTEIN KRE6-RELATED"/>
    <property type="match status" value="1"/>
</dbReference>
<dbReference type="InterPro" id="IPR000757">
    <property type="entry name" value="Beta-glucanase-like"/>
</dbReference>
<feature type="compositionally biased region" description="Basic and acidic residues" evidence="9">
    <location>
        <begin position="529"/>
        <end position="550"/>
    </location>
</feature>
<keyword evidence="8" id="KW-0961">Cell wall biogenesis/degradation</keyword>
<feature type="region of interest" description="Disordered" evidence="9">
    <location>
        <begin position="608"/>
        <end position="630"/>
    </location>
</feature>
<feature type="region of interest" description="Disordered" evidence="9">
    <location>
        <begin position="57"/>
        <end position="80"/>
    </location>
</feature>
<accession>A0A7S4JAL0</accession>
<evidence type="ECO:0000256" key="4">
    <source>
        <dbReference type="ARBA" id="ARBA00022968"/>
    </source>
</evidence>
<keyword evidence="4" id="KW-0735">Signal-anchor</keyword>
<dbReference type="GO" id="GO:0071555">
    <property type="term" value="P:cell wall organization"/>
    <property type="evidence" value="ECO:0007669"/>
    <property type="project" value="UniProtKB-KW"/>
</dbReference>
<keyword evidence="7" id="KW-0325">Glycoprotein</keyword>
<gene>
    <name evidence="12" type="ORF">OAUR00152_LOCUS24950</name>
</gene>
<evidence type="ECO:0000256" key="5">
    <source>
        <dbReference type="ARBA" id="ARBA00022989"/>
    </source>
</evidence>
<proteinExistence type="inferred from homology"/>
<dbReference type="AlphaFoldDB" id="A0A7S4JAL0"/>
<comment type="similarity">
    <text evidence="2">Belongs to the SKN1/KRE6 family.</text>
</comment>
<evidence type="ECO:0000256" key="7">
    <source>
        <dbReference type="ARBA" id="ARBA00023180"/>
    </source>
</evidence>
<dbReference type="Gene3D" id="2.60.120.200">
    <property type="match status" value="1"/>
</dbReference>
<keyword evidence="6" id="KW-0472">Membrane</keyword>
<dbReference type="GO" id="GO:0005789">
    <property type="term" value="C:endoplasmic reticulum membrane"/>
    <property type="evidence" value="ECO:0007669"/>
    <property type="project" value="TreeGrafter"/>
</dbReference>
<dbReference type="SUPFAM" id="SSF49899">
    <property type="entry name" value="Concanavalin A-like lectins/glucanases"/>
    <property type="match status" value="1"/>
</dbReference>
<sequence>MTNTSKGNKARTRSPLSTMAPLSTLLVALCLISPDLLSVVNADWIDPDTPKDAYATWALPAHPPPVHPDSSTDKDGSSKNCTGLAGKNLIKCQNYTAAPTTEIPTAAPTPTPEPREYKLVMSDEFNTPGRTFEDGADPKWTSIHKNDYTNSALQFYHSDNAYTNDEGQLVIETEARDTEFVGYDDVRGEIARDRKHFRSAMLQSWNKFCFTGGVVEAEVVLPGRGEVGGLWPAFWLLGNLARHTYVGSAEQIWPWSVTECTQKSRDSQAISGCDRAAHWDLRPGTGRGSPEIDIFEVQSGNIKAHEGVFKYTYVGQPFMSASYQVAPGIAFDRPGKGLWPGPGQWYDGLVGGNESALNILFYGSYNHYGSDADSNAKDYWSDAISYNRQLRDEHFARTHKYRVEWEVPDNETGNPGYLHWFLNDRLVLKLNGTVLADQGLGTEISSEPSYILMNTAVSSQWGFPGECPSGCPCKKYDCRSRNWKEKCGFPEGFCDMLKNESSKYRVNYVRVYQDPNDPKQKVGCSTPERPTRRYIEAHEDRYKQAGDDVPLRGIRNGGGKCDGSSSASESDDDDEEVDDEEEVLSMPPSPCIPAPRTTACISSVNLLNLSESESEFDDDNDDDDDGEGEE</sequence>
<dbReference type="Pfam" id="PF03935">
    <property type="entry name" value="SKN1_KRE6_Sbg1"/>
    <property type="match status" value="1"/>
</dbReference>
<evidence type="ECO:0000256" key="10">
    <source>
        <dbReference type="SAM" id="SignalP"/>
    </source>
</evidence>
<evidence type="ECO:0000256" key="9">
    <source>
        <dbReference type="SAM" id="MobiDB-lite"/>
    </source>
</evidence>
<dbReference type="PANTHER" id="PTHR31361:SF1">
    <property type="entry name" value="BETA-GLUCAN SYNTHESIS-ASSOCIATED PROTEIN KRE6-RELATED"/>
    <property type="match status" value="1"/>
</dbReference>
<evidence type="ECO:0000256" key="1">
    <source>
        <dbReference type="ARBA" id="ARBA00004606"/>
    </source>
</evidence>
<evidence type="ECO:0000256" key="3">
    <source>
        <dbReference type="ARBA" id="ARBA00022692"/>
    </source>
</evidence>
<dbReference type="InterPro" id="IPR005629">
    <property type="entry name" value="Skn1/Kre6/Sbg1"/>
</dbReference>
<name>A0A7S4JAL0_9STRA</name>
<evidence type="ECO:0000256" key="8">
    <source>
        <dbReference type="ARBA" id="ARBA00023316"/>
    </source>
</evidence>
<evidence type="ECO:0000259" key="11">
    <source>
        <dbReference type="PROSITE" id="PS51762"/>
    </source>
</evidence>